<accession>A0ABQ1GNP1</accession>
<evidence type="ECO:0008006" key="3">
    <source>
        <dbReference type="Google" id="ProtNLM"/>
    </source>
</evidence>
<gene>
    <name evidence="1" type="ORF">GCM10007416_20310</name>
</gene>
<evidence type="ECO:0000313" key="1">
    <source>
        <dbReference type="EMBL" id="GGA47061.1"/>
    </source>
</evidence>
<proteinExistence type="predicted"/>
<reference evidence="2" key="1">
    <citation type="journal article" date="2019" name="Int. J. Syst. Evol. Microbiol.">
        <title>The Global Catalogue of Microorganisms (GCM) 10K type strain sequencing project: providing services to taxonomists for standard genome sequencing and annotation.</title>
        <authorList>
            <consortium name="The Broad Institute Genomics Platform"/>
            <consortium name="The Broad Institute Genome Sequencing Center for Infectious Disease"/>
            <person name="Wu L."/>
            <person name="Ma J."/>
        </authorList>
    </citation>
    <scope>NUCLEOTIDE SEQUENCE [LARGE SCALE GENOMIC DNA]</scope>
    <source>
        <strain evidence="2">CGMCC 1.12404</strain>
    </source>
</reference>
<dbReference type="Proteomes" id="UP000617979">
    <property type="component" value="Unassembled WGS sequence"/>
</dbReference>
<organism evidence="1 2">
    <name type="scientific">Kroppenstedtia guangzhouensis</name>
    <dbReference type="NCBI Taxonomy" id="1274356"/>
    <lineage>
        <taxon>Bacteria</taxon>
        <taxon>Bacillati</taxon>
        <taxon>Bacillota</taxon>
        <taxon>Bacilli</taxon>
        <taxon>Bacillales</taxon>
        <taxon>Thermoactinomycetaceae</taxon>
        <taxon>Kroppenstedtia</taxon>
    </lineage>
</organism>
<dbReference type="EMBL" id="BMEX01000005">
    <property type="protein sequence ID" value="GGA47061.1"/>
    <property type="molecule type" value="Genomic_DNA"/>
</dbReference>
<keyword evidence="2" id="KW-1185">Reference proteome</keyword>
<name>A0ABQ1GNP1_9BACL</name>
<protein>
    <recommendedName>
        <fullName evidence="3">SR1 protein</fullName>
    </recommendedName>
</protein>
<comment type="caution">
    <text evidence="1">The sequence shown here is derived from an EMBL/GenBank/DDBJ whole genome shotgun (WGS) entry which is preliminary data.</text>
</comment>
<sequence length="54" mass="5867">MGGYDVYTAEVYCGSCEKVSYERISDPDEAVSTCACGAYRDVTVVFDEEGDPVD</sequence>
<evidence type="ECO:0000313" key="2">
    <source>
        <dbReference type="Proteomes" id="UP000617979"/>
    </source>
</evidence>